<organism evidence="2 3">
    <name type="scientific">Bacillus carboniphilus</name>
    <dbReference type="NCBI Taxonomy" id="86663"/>
    <lineage>
        <taxon>Bacteria</taxon>
        <taxon>Bacillati</taxon>
        <taxon>Bacillota</taxon>
        <taxon>Bacilli</taxon>
        <taxon>Bacillales</taxon>
        <taxon>Bacillaceae</taxon>
        <taxon>Bacillus</taxon>
    </lineage>
</organism>
<accession>A0ABY9JVW9</accession>
<gene>
    <name evidence="2" type="ORF">LC087_18010</name>
</gene>
<keyword evidence="1" id="KW-0472">Membrane</keyword>
<keyword evidence="3" id="KW-1185">Reference proteome</keyword>
<dbReference type="RefSeq" id="WP_226542606.1">
    <property type="nucleotide sequence ID" value="NZ_CP129013.1"/>
</dbReference>
<keyword evidence="1" id="KW-0812">Transmembrane</keyword>
<reference evidence="2 3" key="1">
    <citation type="submission" date="2023-06" db="EMBL/GenBank/DDBJ databases">
        <title>Five Gram-positive bacteria isolated from mangrove sediments in Shenzhen, Guangdong, China.</title>
        <authorList>
            <person name="Yu S."/>
            <person name="Zheng W."/>
            <person name="Huang Y."/>
        </authorList>
    </citation>
    <scope>NUCLEOTIDE SEQUENCE [LARGE SCALE GENOMIC DNA]</scope>
    <source>
        <strain evidence="2 3">SaN35-3</strain>
    </source>
</reference>
<proteinExistence type="predicted"/>
<name>A0ABY9JVW9_9BACI</name>
<evidence type="ECO:0000313" key="2">
    <source>
        <dbReference type="EMBL" id="WLR42555.1"/>
    </source>
</evidence>
<keyword evidence="1" id="KW-1133">Transmembrane helix</keyword>
<feature type="transmembrane region" description="Helical" evidence="1">
    <location>
        <begin position="35"/>
        <end position="56"/>
    </location>
</feature>
<evidence type="ECO:0000313" key="3">
    <source>
        <dbReference type="Proteomes" id="UP001197974"/>
    </source>
</evidence>
<dbReference type="Proteomes" id="UP001197974">
    <property type="component" value="Chromosome"/>
</dbReference>
<evidence type="ECO:0000256" key="1">
    <source>
        <dbReference type="SAM" id="Phobius"/>
    </source>
</evidence>
<sequence length="61" mass="6630">MSGMVLTILYKPSIQSVDEASKLPSYVEIGSSLNVIPLLIFFLLALAIAFGITKLFTKRAV</sequence>
<dbReference type="EMBL" id="CP129013">
    <property type="protein sequence ID" value="WLR42555.1"/>
    <property type="molecule type" value="Genomic_DNA"/>
</dbReference>
<protein>
    <submittedName>
        <fullName evidence="2">Uncharacterized protein</fullName>
    </submittedName>
</protein>